<dbReference type="EMBL" id="SORI01000008">
    <property type="protein sequence ID" value="TDY60585.1"/>
    <property type="molecule type" value="Genomic_DNA"/>
</dbReference>
<organism evidence="2 3">
    <name type="scientific">Aminivibrio pyruvatiphilus</name>
    <dbReference type="NCBI Taxonomy" id="1005740"/>
    <lineage>
        <taxon>Bacteria</taxon>
        <taxon>Thermotogati</taxon>
        <taxon>Synergistota</taxon>
        <taxon>Synergistia</taxon>
        <taxon>Synergistales</taxon>
        <taxon>Aminobacteriaceae</taxon>
        <taxon>Aminivibrio</taxon>
    </lineage>
</organism>
<feature type="transmembrane region" description="Helical" evidence="1">
    <location>
        <begin position="21"/>
        <end position="41"/>
    </location>
</feature>
<keyword evidence="1" id="KW-0472">Membrane</keyword>
<evidence type="ECO:0008006" key="4">
    <source>
        <dbReference type="Google" id="ProtNLM"/>
    </source>
</evidence>
<comment type="caution">
    <text evidence="2">The sequence shown here is derived from an EMBL/GenBank/DDBJ whole genome shotgun (WGS) entry which is preliminary data.</text>
</comment>
<dbReference type="RefSeq" id="WP_133957603.1">
    <property type="nucleotide sequence ID" value="NZ_SORI01000008.1"/>
</dbReference>
<evidence type="ECO:0000313" key="3">
    <source>
        <dbReference type="Proteomes" id="UP000295066"/>
    </source>
</evidence>
<proteinExistence type="predicted"/>
<sequence>MRKKPKAFVRQKRKAFALAESIIALLILAIALLAMALVPIMSSKLALQTVQKEQALVLAYERLDALEALKPQSADITSTDTVGMYTVSFDRSLARGNGIVQVSWGGITQPSTVTLQRDMSEESYLTAIQYKE</sequence>
<keyword evidence="1" id="KW-0812">Transmembrane</keyword>
<gene>
    <name evidence="2" type="ORF">C8D99_108134</name>
</gene>
<keyword evidence="3" id="KW-1185">Reference proteome</keyword>
<dbReference type="Proteomes" id="UP000295066">
    <property type="component" value="Unassembled WGS sequence"/>
</dbReference>
<name>A0A4R8M9T3_9BACT</name>
<dbReference type="AlphaFoldDB" id="A0A4R8M9T3"/>
<protein>
    <recommendedName>
        <fullName evidence="4">Prepilin-type N-terminal cleavage/methylation domain-containing protein</fullName>
    </recommendedName>
</protein>
<reference evidence="2 3" key="1">
    <citation type="submission" date="2019-03" db="EMBL/GenBank/DDBJ databases">
        <title>Genomic Encyclopedia of Type Strains, Phase IV (KMG-IV): sequencing the most valuable type-strain genomes for metagenomic binning, comparative biology and taxonomic classification.</title>
        <authorList>
            <person name="Goeker M."/>
        </authorList>
    </citation>
    <scope>NUCLEOTIDE SEQUENCE [LARGE SCALE GENOMIC DNA]</scope>
    <source>
        <strain evidence="2 3">DSM 25964</strain>
    </source>
</reference>
<accession>A0A4R8M9T3</accession>
<evidence type="ECO:0000256" key="1">
    <source>
        <dbReference type="SAM" id="Phobius"/>
    </source>
</evidence>
<evidence type="ECO:0000313" key="2">
    <source>
        <dbReference type="EMBL" id="TDY60585.1"/>
    </source>
</evidence>
<keyword evidence="1" id="KW-1133">Transmembrane helix</keyword>